<accession>A0A0D2XK13</accession>
<proteinExistence type="predicted"/>
<evidence type="ECO:0000256" key="1">
    <source>
        <dbReference type="SAM" id="MobiDB-lite"/>
    </source>
</evidence>
<evidence type="ECO:0000313" key="2">
    <source>
        <dbReference type="EnsemblFungi" id="FOXG_04282P0"/>
    </source>
</evidence>
<dbReference type="AlphaFoldDB" id="A0A0D2XK13"/>
<dbReference type="Proteomes" id="UP000002489">
    <property type="component" value="Unassembled WGS sequence"/>
</dbReference>
<reference evidence="3" key="1">
    <citation type="journal article" date="2012" name="Mol. Plant Microbe Interact.">
        <title>A highly conserved effector in Fusarium oxysporum is required for full virulence on Arabidopsis.</title>
        <authorList>
            <person name="Thatcher L.F."/>
            <person name="Gardiner D.M."/>
            <person name="Kazan K."/>
            <person name="Manners J."/>
        </authorList>
    </citation>
    <scope>NUCLEOTIDE SEQUENCE [LARGE SCALE GENOMIC DNA]</scope>
    <source>
        <strain evidence="3">Fo5176</strain>
    </source>
</reference>
<reference evidence="2" key="2">
    <citation type="submission" date="2025-08" db="UniProtKB">
        <authorList>
            <consortium name="EnsemblFungi"/>
        </authorList>
    </citation>
    <scope>IDENTIFICATION</scope>
    <source>
        <strain evidence="2">4287 / CBS 123668 / FGSC 9935 / NRRL 34936</strain>
    </source>
</reference>
<organism evidence="2 3">
    <name type="scientific">Fusarium oxysporum (strain Fo5176)</name>
    <name type="common">Fusarium vascular wilt</name>
    <dbReference type="NCBI Taxonomy" id="660025"/>
    <lineage>
        <taxon>Eukaryota</taxon>
        <taxon>Fungi</taxon>
        <taxon>Dikarya</taxon>
        <taxon>Ascomycota</taxon>
        <taxon>Pezizomycotina</taxon>
        <taxon>Sordariomycetes</taxon>
        <taxon>Hypocreomycetidae</taxon>
        <taxon>Hypocreales</taxon>
        <taxon>Nectriaceae</taxon>
        <taxon>Fusarium</taxon>
        <taxon>Fusarium oxysporum species complex</taxon>
    </lineage>
</organism>
<name>A0A0D2XK13_FUSOF</name>
<feature type="region of interest" description="Disordered" evidence="1">
    <location>
        <begin position="25"/>
        <end position="70"/>
    </location>
</feature>
<evidence type="ECO:0000313" key="3">
    <source>
        <dbReference type="Proteomes" id="UP000002489"/>
    </source>
</evidence>
<protein>
    <submittedName>
        <fullName evidence="2">Uncharacterized protein</fullName>
    </submittedName>
</protein>
<sequence>MFVVDDRKGIKRGFEKELGTMALLNTSEPNPQAGAVRCGSSSDGGGEEQPGLNCKSKVRSAGMSRGSVKTGGELGLRLGELWAVECGPRDYDSGQQWMSPNESDAGSLAVNPEYSCNSVVSAPPPA</sequence>
<dbReference type="EnsemblFungi" id="FOXG_04282T0">
    <property type="protein sequence ID" value="FOXG_04282P0"/>
    <property type="gene ID" value="FOXG_04282"/>
</dbReference>